<feature type="transmembrane region" description="Helical" evidence="1">
    <location>
        <begin position="125"/>
        <end position="154"/>
    </location>
</feature>
<protein>
    <submittedName>
        <fullName evidence="2">Uncharacterized protein</fullName>
    </submittedName>
</protein>
<evidence type="ECO:0000313" key="2">
    <source>
        <dbReference type="EMBL" id="CAE8617418.1"/>
    </source>
</evidence>
<dbReference type="OMA" id="CCLPANQ"/>
<reference evidence="2" key="1">
    <citation type="submission" date="2021-02" db="EMBL/GenBank/DDBJ databases">
        <authorList>
            <person name="Dougan E. K."/>
            <person name="Rhodes N."/>
            <person name="Thang M."/>
            <person name="Chan C."/>
        </authorList>
    </citation>
    <scope>NUCLEOTIDE SEQUENCE</scope>
</reference>
<name>A0A813FTT5_POLGL</name>
<dbReference type="Proteomes" id="UP000654075">
    <property type="component" value="Unassembled WGS sequence"/>
</dbReference>
<keyword evidence="1" id="KW-0472">Membrane</keyword>
<accession>A0A813FTT5</accession>
<evidence type="ECO:0000256" key="1">
    <source>
        <dbReference type="SAM" id="Phobius"/>
    </source>
</evidence>
<dbReference type="EMBL" id="CAJNNV010026155">
    <property type="protein sequence ID" value="CAE8617418.1"/>
    <property type="molecule type" value="Genomic_DNA"/>
</dbReference>
<keyword evidence="3" id="KW-1185">Reference proteome</keyword>
<feature type="transmembrane region" description="Helical" evidence="1">
    <location>
        <begin position="56"/>
        <end position="77"/>
    </location>
</feature>
<dbReference type="AlphaFoldDB" id="A0A813FTT5"/>
<comment type="caution">
    <text evidence="2">The sequence shown here is derived from an EMBL/GenBank/DDBJ whole genome shotgun (WGS) entry which is preliminary data.</text>
</comment>
<feature type="transmembrane region" description="Helical" evidence="1">
    <location>
        <begin position="23"/>
        <end position="44"/>
    </location>
</feature>
<keyword evidence="1" id="KW-0812">Transmembrane</keyword>
<proteinExistence type="predicted"/>
<keyword evidence="1" id="KW-1133">Transmembrane helix</keyword>
<dbReference type="OrthoDB" id="437823at2759"/>
<feature type="transmembrane region" description="Helical" evidence="1">
    <location>
        <begin position="89"/>
        <end position="113"/>
    </location>
</feature>
<evidence type="ECO:0000313" key="3">
    <source>
        <dbReference type="Proteomes" id="UP000654075"/>
    </source>
</evidence>
<organism evidence="2 3">
    <name type="scientific">Polarella glacialis</name>
    <name type="common">Dinoflagellate</name>
    <dbReference type="NCBI Taxonomy" id="89957"/>
    <lineage>
        <taxon>Eukaryota</taxon>
        <taxon>Sar</taxon>
        <taxon>Alveolata</taxon>
        <taxon>Dinophyceae</taxon>
        <taxon>Suessiales</taxon>
        <taxon>Suessiaceae</taxon>
        <taxon>Polarella</taxon>
    </lineage>
</organism>
<gene>
    <name evidence="2" type="ORF">PGLA1383_LOCUS35079</name>
</gene>
<sequence>MVCAPANQFCCGCTLNFGVGFTLLVHLVINVAILGFAVGSIFFPDRSMMADGRLDLEVFWAAFAVAGLPFIVSGVIGLLRKDEVPMRGYFFYLMLSMLVDIYFSTRAIFAASCQSLPAELKMGGAFFCGVIELIDIFVIIVFVAFQAYVVYIVWSKCEDLHAGDYPKLVDLETTGHQDYEKTLQQASHYLLRSHYDEGYGAAYGSAAATGFGSNAKIFGFRHEMQYPPPPKTYNIA</sequence>